<gene>
    <name evidence="1" type="ORF">V5R04_14430</name>
</gene>
<dbReference type="AlphaFoldDB" id="A0AAU7DUN7"/>
<dbReference type="EMBL" id="CP146203">
    <property type="protein sequence ID" value="XBH21389.1"/>
    <property type="molecule type" value="Genomic_DNA"/>
</dbReference>
<accession>A0AAU7DUN7</accession>
<name>A0AAU7DUN7_9MICO</name>
<sequence>MSDASLPELPFTSVKFRRSYEMDPVDALLERIAYALKHNAGIELQALHNTLLTIELPTTKWREGYLMKEVDAHLDEEHRRIGQALGIQPASPASLSDFPLADVFRKYQQD</sequence>
<protein>
    <submittedName>
        <fullName evidence="1">Uncharacterized protein</fullName>
    </submittedName>
</protein>
<proteinExistence type="predicted"/>
<organism evidence="1">
    <name type="scientific">Jonesiaceae bacterium BS-20</name>
    <dbReference type="NCBI Taxonomy" id="3120821"/>
    <lineage>
        <taxon>Bacteria</taxon>
        <taxon>Bacillati</taxon>
        <taxon>Actinomycetota</taxon>
        <taxon>Actinomycetes</taxon>
        <taxon>Micrococcales</taxon>
        <taxon>Jonesiaceae</taxon>
    </lineage>
</organism>
<evidence type="ECO:0000313" key="1">
    <source>
        <dbReference type="EMBL" id="XBH21389.1"/>
    </source>
</evidence>
<reference evidence="1" key="1">
    <citation type="submission" date="2024-02" db="EMBL/GenBank/DDBJ databases">
        <title>Tomenella chthoni gen. nov. sp. nov., a member of the family Jonesiaceae isolated from bat guano.</title>
        <authorList>
            <person name="Miller S.L."/>
            <person name="King J."/>
            <person name="Sankaranarayanan K."/>
            <person name="Lawson P.A."/>
        </authorList>
    </citation>
    <scope>NUCLEOTIDE SEQUENCE</scope>
    <source>
        <strain evidence="1">BS-20</strain>
    </source>
</reference>